<dbReference type="PhylomeDB" id="A0A0D2X583"/>
<keyword evidence="6 8" id="KW-1133">Transmembrane helix</keyword>
<accession>A0A0D2X583</accession>
<proteinExistence type="inferred from homology"/>
<dbReference type="AlphaFoldDB" id="A0A0D2X583"/>
<dbReference type="STRING" id="595528.A0A0D2X583"/>
<dbReference type="FunCoup" id="A0A0D2X583">
    <property type="interactions" value="185"/>
</dbReference>
<gene>
    <name evidence="9" type="ORF">CAOG_007234</name>
</gene>
<comment type="similarity">
    <text evidence="2">Belongs to the EMC6 family.</text>
</comment>
<dbReference type="PANTHER" id="PTHR20994">
    <property type="entry name" value="ER MEMBRANE PROTEIN COMPLEX SUBUNIT 6"/>
    <property type="match status" value="1"/>
</dbReference>
<evidence type="ECO:0000313" key="10">
    <source>
        <dbReference type="Proteomes" id="UP000008743"/>
    </source>
</evidence>
<dbReference type="GO" id="GO:0034975">
    <property type="term" value="P:protein folding in endoplasmic reticulum"/>
    <property type="evidence" value="ECO:0007669"/>
    <property type="project" value="TreeGrafter"/>
</dbReference>
<dbReference type="eggNOG" id="KOG4455">
    <property type="taxonomic scope" value="Eukaryota"/>
</dbReference>
<organism evidence="9 10">
    <name type="scientific">Capsaspora owczarzaki (strain ATCC 30864)</name>
    <dbReference type="NCBI Taxonomy" id="595528"/>
    <lineage>
        <taxon>Eukaryota</taxon>
        <taxon>Filasterea</taxon>
        <taxon>Capsaspora</taxon>
    </lineage>
</organism>
<protein>
    <recommendedName>
        <fullName evidence="3">ER membrane protein complex subunit 6</fullName>
    </recommendedName>
</protein>
<dbReference type="InterPro" id="IPR029008">
    <property type="entry name" value="EMC6-like"/>
</dbReference>
<evidence type="ECO:0000256" key="2">
    <source>
        <dbReference type="ARBA" id="ARBA00009436"/>
    </source>
</evidence>
<dbReference type="GO" id="GO:0000045">
    <property type="term" value="P:autophagosome assembly"/>
    <property type="evidence" value="ECO:0007669"/>
    <property type="project" value="TreeGrafter"/>
</dbReference>
<evidence type="ECO:0000256" key="8">
    <source>
        <dbReference type="SAM" id="Phobius"/>
    </source>
</evidence>
<dbReference type="OrthoDB" id="16510at2759"/>
<evidence type="ECO:0000256" key="7">
    <source>
        <dbReference type="ARBA" id="ARBA00023136"/>
    </source>
</evidence>
<evidence type="ECO:0000313" key="9">
    <source>
        <dbReference type="EMBL" id="KJE97359.1"/>
    </source>
</evidence>
<dbReference type="InterPro" id="IPR008504">
    <property type="entry name" value="Emc6"/>
</dbReference>
<dbReference type="GO" id="GO:0072546">
    <property type="term" value="C:EMC complex"/>
    <property type="evidence" value="ECO:0007669"/>
    <property type="project" value="InterPro"/>
</dbReference>
<keyword evidence="7 8" id="KW-0472">Membrane</keyword>
<evidence type="ECO:0000256" key="5">
    <source>
        <dbReference type="ARBA" id="ARBA00022824"/>
    </source>
</evidence>
<dbReference type="EMBL" id="KE346374">
    <property type="protein sequence ID" value="KJE97359.1"/>
    <property type="molecule type" value="Genomic_DNA"/>
</dbReference>
<dbReference type="Proteomes" id="UP000008743">
    <property type="component" value="Unassembled WGS sequence"/>
</dbReference>
<feature type="transmembrane region" description="Helical" evidence="8">
    <location>
        <begin position="56"/>
        <end position="75"/>
    </location>
</feature>
<sequence length="117" mass="12291">MAAPAAPGNAGNGAAEEVERFDATSMRFNTAVIGRIRTGAAVISGSTAGILGLTGLYGFGFYFVASLLLSLLLFVKAKRNVAAHFSSPSAITTDGLFDGLSTYVLLWTFMYGMVHVY</sequence>
<dbReference type="Pfam" id="PF07019">
    <property type="entry name" value="EMC6"/>
    <property type="match status" value="1"/>
</dbReference>
<feature type="transmembrane region" description="Helical" evidence="8">
    <location>
        <begin position="96"/>
        <end position="114"/>
    </location>
</feature>
<keyword evidence="4 8" id="KW-0812">Transmembrane</keyword>
<dbReference type="InParanoid" id="A0A0D2X583"/>
<keyword evidence="5" id="KW-0256">Endoplasmic reticulum</keyword>
<evidence type="ECO:0000256" key="1">
    <source>
        <dbReference type="ARBA" id="ARBA00004477"/>
    </source>
</evidence>
<evidence type="ECO:0000256" key="4">
    <source>
        <dbReference type="ARBA" id="ARBA00022692"/>
    </source>
</evidence>
<evidence type="ECO:0000256" key="6">
    <source>
        <dbReference type="ARBA" id="ARBA00022989"/>
    </source>
</evidence>
<reference evidence="10" key="1">
    <citation type="submission" date="2011-02" db="EMBL/GenBank/DDBJ databases">
        <title>The Genome Sequence of Capsaspora owczarzaki ATCC 30864.</title>
        <authorList>
            <person name="Russ C."/>
            <person name="Cuomo C."/>
            <person name="Burger G."/>
            <person name="Gray M.W."/>
            <person name="Holland P.W.H."/>
            <person name="King N."/>
            <person name="Lang F.B.F."/>
            <person name="Roger A.J."/>
            <person name="Ruiz-Trillo I."/>
            <person name="Young S.K."/>
            <person name="Zeng Q."/>
            <person name="Gargeya S."/>
            <person name="Alvarado L."/>
            <person name="Berlin A."/>
            <person name="Chapman S.B."/>
            <person name="Chen Z."/>
            <person name="Freedman E."/>
            <person name="Gellesch M."/>
            <person name="Goldberg J."/>
            <person name="Griggs A."/>
            <person name="Gujja S."/>
            <person name="Heilman E."/>
            <person name="Heiman D."/>
            <person name="Howarth C."/>
            <person name="Mehta T."/>
            <person name="Neiman D."/>
            <person name="Pearson M."/>
            <person name="Roberts A."/>
            <person name="Saif S."/>
            <person name="Shea T."/>
            <person name="Shenoy N."/>
            <person name="Sisk P."/>
            <person name="Stolte C."/>
            <person name="Sykes S."/>
            <person name="White J."/>
            <person name="Yandava C."/>
            <person name="Haas B."/>
            <person name="Nusbaum C."/>
            <person name="Birren B."/>
        </authorList>
    </citation>
    <scope>NUCLEOTIDE SEQUENCE</scope>
    <source>
        <strain evidence="10">ATCC 30864</strain>
    </source>
</reference>
<dbReference type="OMA" id="MKANFEW"/>
<dbReference type="RefSeq" id="XP_004343093.1">
    <property type="nucleotide sequence ID" value="XM_004343043.2"/>
</dbReference>
<name>A0A0D2X583_CAPO3</name>
<dbReference type="PANTHER" id="PTHR20994:SF0">
    <property type="entry name" value="ER MEMBRANE PROTEIN COMPLEX SUBUNIT 6"/>
    <property type="match status" value="1"/>
</dbReference>
<evidence type="ECO:0000256" key="3">
    <source>
        <dbReference type="ARBA" id="ARBA00020827"/>
    </source>
</evidence>
<comment type="subcellular location">
    <subcellularLocation>
        <location evidence="1">Endoplasmic reticulum membrane</location>
        <topology evidence="1">Multi-pass membrane protein</topology>
    </subcellularLocation>
</comment>
<keyword evidence="10" id="KW-1185">Reference proteome</keyword>